<dbReference type="EMBL" id="CP027667">
    <property type="protein sequence ID" value="AVO48639.1"/>
    <property type="molecule type" value="Genomic_DNA"/>
</dbReference>
<gene>
    <name evidence="10" type="ORF">C6568_04670</name>
</gene>
<evidence type="ECO:0000256" key="5">
    <source>
        <dbReference type="ARBA" id="ARBA00022729"/>
    </source>
</evidence>
<accession>A0A2R3QA56</accession>
<feature type="region of interest" description="Disordered" evidence="8">
    <location>
        <begin position="13"/>
        <end position="47"/>
    </location>
</feature>
<dbReference type="Pfam" id="PF13229">
    <property type="entry name" value="Beta_helix"/>
    <property type="match status" value="1"/>
</dbReference>
<dbReference type="Gene3D" id="2.160.20.20">
    <property type="match status" value="1"/>
</dbReference>
<sequence>MGRCSTWRRLGAFRRRGHGGSPGRGRCEARQHSAGVPGVRRHARHRGRDAEQWDGACRAQHVRRQYGRHQWRCHRSRPTGGCRHRRGQCVFCQRGQRRWSRGAERPRQLDGPVTDFVDNHASGLDLGGGGAIFSYYGAIDLRDARFSANRAAGEGGGAIQSRGTLRIEDSRFDANVAYLHGKPLPDSYDGFGGALLLIEGSAIDITRTTFTGNQASNSGGAIYNDQRNELRVTASLLDGNVAKGEMLQAAGGFGGGIHNESKLYLTDSTISANQARGGGGGVTLNQAAELVAKNTAIVHNKASDGGGIAAYTGVARLENSVLEGNQATAGSAFGGGLLNDAATVTVVDSRIRNNRAGIGGAFSINSGGTVKITTSDVSGNVAAVDGSAFVNFNRGRVELKGSTLGGSYRNHPGSTFLDLGGNTFLP</sequence>
<dbReference type="GO" id="GO:0009279">
    <property type="term" value="C:cell outer membrane"/>
    <property type="evidence" value="ECO:0007669"/>
    <property type="project" value="UniProtKB-SubCell"/>
</dbReference>
<evidence type="ECO:0000256" key="4">
    <source>
        <dbReference type="ARBA" id="ARBA00022525"/>
    </source>
</evidence>
<feature type="domain" description="Right handed beta helix" evidence="9">
    <location>
        <begin position="198"/>
        <end position="373"/>
    </location>
</feature>
<dbReference type="AlphaFoldDB" id="A0A2R3QA56"/>
<dbReference type="InterPro" id="IPR012332">
    <property type="entry name" value="Autotransporter_pectin_lyase_C"/>
</dbReference>
<name>A0A2R3QA56_9BURK</name>
<evidence type="ECO:0000256" key="1">
    <source>
        <dbReference type="ARBA" id="ARBA00004196"/>
    </source>
</evidence>
<reference evidence="10 11" key="1">
    <citation type="submission" date="2018-03" db="EMBL/GenBank/DDBJ databases">
        <title>Genome sequencing of Melaminivora sp.</title>
        <authorList>
            <person name="Kim S.-J."/>
            <person name="Heo J."/>
            <person name="Ahn J.-H."/>
            <person name="Kwon S.-W."/>
        </authorList>
    </citation>
    <scope>NUCLEOTIDE SEQUENCE [LARGE SCALE GENOMIC DNA]</scope>
    <source>
        <strain evidence="10 11">SC2-9</strain>
    </source>
</reference>
<evidence type="ECO:0000256" key="8">
    <source>
        <dbReference type="SAM" id="MobiDB-lite"/>
    </source>
</evidence>
<keyword evidence="6" id="KW-0472">Membrane</keyword>
<evidence type="ECO:0000256" key="7">
    <source>
        <dbReference type="ARBA" id="ARBA00023237"/>
    </source>
</evidence>
<dbReference type="NCBIfam" id="TIGR01376">
    <property type="entry name" value="POMP_repeat"/>
    <property type="match status" value="2"/>
</dbReference>
<dbReference type="PANTHER" id="PTHR11319">
    <property type="entry name" value="G PROTEIN-COUPLED RECEPTOR-RELATED"/>
    <property type="match status" value="1"/>
</dbReference>
<dbReference type="InterPro" id="IPR011050">
    <property type="entry name" value="Pectin_lyase_fold/virulence"/>
</dbReference>
<dbReference type="Proteomes" id="UP000237925">
    <property type="component" value="Chromosome"/>
</dbReference>
<keyword evidence="7" id="KW-0998">Cell outer membrane</keyword>
<organism evidence="10 11">
    <name type="scientific">Melaminivora suipulveris</name>
    <dbReference type="NCBI Taxonomy" id="2109913"/>
    <lineage>
        <taxon>Bacteria</taxon>
        <taxon>Pseudomonadati</taxon>
        <taxon>Pseudomonadota</taxon>
        <taxon>Betaproteobacteria</taxon>
        <taxon>Burkholderiales</taxon>
        <taxon>Comamonadaceae</taxon>
        <taxon>Melaminivora</taxon>
    </lineage>
</organism>
<keyword evidence="11" id="KW-1185">Reference proteome</keyword>
<dbReference type="KEGG" id="mela:C6568_04670"/>
<dbReference type="InterPro" id="IPR003368">
    <property type="entry name" value="POMP_repeat"/>
</dbReference>
<proteinExistence type="predicted"/>
<evidence type="ECO:0000256" key="6">
    <source>
        <dbReference type="ARBA" id="ARBA00023136"/>
    </source>
</evidence>
<protein>
    <recommendedName>
        <fullName evidence="9">Right handed beta helix domain-containing protein</fullName>
    </recommendedName>
</protein>
<dbReference type="InterPro" id="IPR039448">
    <property type="entry name" value="Beta_helix"/>
</dbReference>
<keyword evidence="5" id="KW-0732">Signal</keyword>
<dbReference type="SUPFAM" id="SSF51126">
    <property type="entry name" value="Pectin lyase-like"/>
    <property type="match status" value="1"/>
</dbReference>
<comment type="subcellular location">
    <subcellularLocation>
        <location evidence="1">Cell envelope</location>
    </subcellularLocation>
    <subcellularLocation>
        <location evidence="2">Cell outer membrane</location>
    </subcellularLocation>
    <subcellularLocation>
        <location evidence="3">Secreted</location>
    </subcellularLocation>
</comment>
<dbReference type="PANTHER" id="PTHR11319:SF35">
    <property type="entry name" value="OUTER MEMBRANE PROTEIN PMPC-RELATED"/>
    <property type="match status" value="1"/>
</dbReference>
<keyword evidence="4" id="KW-0964">Secreted</keyword>
<evidence type="ECO:0000256" key="2">
    <source>
        <dbReference type="ARBA" id="ARBA00004442"/>
    </source>
</evidence>
<evidence type="ECO:0000259" key="9">
    <source>
        <dbReference type="Pfam" id="PF13229"/>
    </source>
</evidence>
<dbReference type="GO" id="GO:0005576">
    <property type="term" value="C:extracellular region"/>
    <property type="evidence" value="ECO:0007669"/>
    <property type="project" value="UniProtKB-SubCell"/>
</dbReference>
<evidence type="ECO:0000256" key="3">
    <source>
        <dbReference type="ARBA" id="ARBA00004613"/>
    </source>
</evidence>
<evidence type="ECO:0000313" key="11">
    <source>
        <dbReference type="Proteomes" id="UP000237925"/>
    </source>
</evidence>
<evidence type="ECO:0000313" key="10">
    <source>
        <dbReference type="EMBL" id="AVO48639.1"/>
    </source>
</evidence>